<dbReference type="AlphaFoldDB" id="A0A1Q3E1Y6"/>
<organism evidence="3 4">
    <name type="scientific">Lentinula edodes</name>
    <name type="common">Shiitake mushroom</name>
    <name type="synonym">Lentinus edodes</name>
    <dbReference type="NCBI Taxonomy" id="5353"/>
    <lineage>
        <taxon>Eukaryota</taxon>
        <taxon>Fungi</taxon>
        <taxon>Dikarya</taxon>
        <taxon>Basidiomycota</taxon>
        <taxon>Agaricomycotina</taxon>
        <taxon>Agaricomycetes</taxon>
        <taxon>Agaricomycetidae</taxon>
        <taxon>Agaricales</taxon>
        <taxon>Marasmiineae</taxon>
        <taxon>Omphalotaceae</taxon>
        <taxon>Lentinula</taxon>
    </lineage>
</organism>
<sequence length="218" mass="24271">MDRTDLETYQVQLSQVDTALQAEPANAELASLRAELQELIALTQTALAQAAEGSSSKVESSRKTASIPSLAWSAGDECMAKYEQAKPSDLKPLPVSYTSTVSATKRKHETDDEKERKKKKNEKKLETRAAKAKEQNHKQATWQKFAKKSEKKGVHIAGVSGTSIFKTPDNPLGKGEHRPYTPDVTIHLLKSLLFVESESLDTSLRRLKMTIHKLLRSR</sequence>
<reference evidence="3 4" key="1">
    <citation type="submission" date="2016-08" db="EMBL/GenBank/DDBJ databases">
        <authorList>
            <consortium name="Lentinula edodes genome sequencing consortium"/>
            <person name="Sakamoto Y."/>
            <person name="Nakade K."/>
            <person name="Sato S."/>
            <person name="Yoshida Y."/>
            <person name="Miyazaki K."/>
            <person name="Natsume S."/>
            <person name="Konno N."/>
        </authorList>
    </citation>
    <scope>NUCLEOTIDE SEQUENCE [LARGE SCALE GENOMIC DNA]</scope>
    <source>
        <strain evidence="3 4">NBRC 111202</strain>
    </source>
</reference>
<feature type="region of interest" description="Disordered" evidence="2">
    <location>
        <begin position="50"/>
        <end position="70"/>
    </location>
</feature>
<keyword evidence="4" id="KW-1185">Reference proteome</keyword>
<evidence type="ECO:0000313" key="4">
    <source>
        <dbReference type="Proteomes" id="UP000188533"/>
    </source>
</evidence>
<proteinExistence type="predicted"/>
<reference evidence="3 4" key="2">
    <citation type="submission" date="2017-02" db="EMBL/GenBank/DDBJ databases">
        <title>A genome survey and senescence transcriptome analysis in Lentinula edodes.</title>
        <authorList>
            <person name="Sakamoto Y."/>
            <person name="Nakade K."/>
            <person name="Sato S."/>
            <person name="Yoshida Y."/>
            <person name="Miyazaki K."/>
            <person name="Natsume S."/>
            <person name="Konno N."/>
        </authorList>
    </citation>
    <scope>NUCLEOTIDE SEQUENCE [LARGE SCALE GENOMIC DNA]</scope>
    <source>
        <strain evidence="3 4">NBRC 111202</strain>
    </source>
</reference>
<feature type="compositionally biased region" description="Polar residues" evidence="2">
    <location>
        <begin position="52"/>
        <end position="67"/>
    </location>
</feature>
<protein>
    <submittedName>
        <fullName evidence="3">Survival of motor neuron-related-splicing factor 30</fullName>
    </submittedName>
</protein>
<name>A0A1Q3E1Y6_LENED</name>
<dbReference type="Proteomes" id="UP000188533">
    <property type="component" value="Unassembled WGS sequence"/>
</dbReference>
<gene>
    <name evidence="3" type="ORF">LENED_002772</name>
</gene>
<feature type="region of interest" description="Disordered" evidence="2">
    <location>
        <begin position="89"/>
        <end position="125"/>
    </location>
</feature>
<dbReference type="STRING" id="5353.A0A1Q3E1Y6"/>
<comment type="caution">
    <text evidence="3">The sequence shown here is derived from an EMBL/GenBank/DDBJ whole genome shotgun (WGS) entry which is preliminary data.</text>
</comment>
<dbReference type="EMBL" id="BDGU01000053">
    <property type="protein sequence ID" value="GAW01191.1"/>
    <property type="molecule type" value="Genomic_DNA"/>
</dbReference>
<feature type="coiled-coil region" evidence="1">
    <location>
        <begin position="22"/>
        <end position="49"/>
    </location>
</feature>
<evidence type="ECO:0000256" key="2">
    <source>
        <dbReference type="SAM" id="MobiDB-lite"/>
    </source>
</evidence>
<accession>A0A1Q3E1Y6</accession>
<evidence type="ECO:0000313" key="3">
    <source>
        <dbReference type="EMBL" id="GAW01191.1"/>
    </source>
</evidence>
<keyword evidence="1" id="KW-0175">Coiled coil</keyword>
<evidence type="ECO:0000256" key="1">
    <source>
        <dbReference type="SAM" id="Coils"/>
    </source>
</evidence>